<keyword evidence="1 3" id="KW-0554">One-carbon metabolism</keyword>
<accession>A0A090D2U5</accession>
<sequence length="283" mass="32090">MRYTLSLSCADRVGIVAKVANFLAERDGFIVESAQYGDPSTSRFFMRTVFTTKDDHPLDLKAWKEAFKETAGLFEMDWKLKSNLEKTKILILVSKASHCLNTLLNQYATGTLNVDVAAVGSNHLDLEDMCKFYKIPFHYLPITQATKPLQESKIFELFQSYDADLLVLARYMQILSPELTQKLQGKAINIHHSFLPSFKGAKPYHQAYERGVKLIGATAHYVSDDLDEGPIIEQEVLRVDHNETPEELVASGRDIESVVLARAVKYHVEDRVFLDGRKTVVFK</sequence>
<dbReference type="EMBL" id="CCEJ010000009">
    <property type="protein sequence ID" value="CDR34653.1"/>
    <property type="molecule type" value="Genomic_DNA"/>
</dbReference>
<comment type="function">
    <text evidence="3">Catalyzes the hydrolysis of 10-formyltetrahydrofolate (formyl-FH4) to formate and tetrahydrofolate (FH4).</text>
</comment>
<keyword evidence="7" id="KW-1185">Reference proteome</keyword>
<keyword evidence="3" id="KW-0658">Purine biosynthesis</keyword>
<dbReference type="PIRSF" id="PIRSF036480">
    <property type="entry name" value="FormyFH4_hydr"/>
    <property type="match status" value="1"/>
</dbReference>
<evidence type="ECO:0000259" key="5">
    <source>
        <dbReference type="PROSITE" id="PS51671"/>
    </source>
</evidence>
<dbReference type="InterPro" id="IPR041729">
    <property type="entry name" value="Formyl-FH4-Hydrolase_C"/>
</dbReference>
<reference evidence="6" key="1">
    <citation type="submission" date="2013-12" db="EMBL/GenBank/DDBJ databases">
        <authorList>
            <person name="Linke B."/>
        </authorList>
    </citation>
    <scope>NUCLEOTIDE SEQUENCE [LARGE SCALE GENOMIC DNA]</scope>
    <source>
        <strain evidence="6">CRIB-18</strain>
    </source>
</reference>
<dbReference type="Proteomes" id="UP000031552">
    <property type="component" value="Unassembled WGS sequence"/>
</dbReference>
<dbReference type="CDD" id="cd04875">
    <property type="entry name" value="ACT_F4HF-DF"/>
    <property type="match status" value="1"/>
</dbReference>
<dbReference type="EC" id="3.5.1.10" evidence="3 4"/>
<dbReference type="STRING" id="1437425.CSEC_1844"/>
<dbReference type="PRINTS" id="PR01575">
    <property type="entry name" value="FFH4HYDRLASE"/>
</dbReference>
<dbReference type="InterPro" id="IPR004810">
    <property type="entry name" value="PurU"/>
</dbReference>
<comment type="catalytic activity">
    <reaction evidence="3">
        <text>(6R)-10-formyltetrahydrofolate + H2O = (6S)-5,6,7,8-tetrahydrofolate + formate + H(+)</text>
        <dbReference type="Rhea" id="RHEA:19833"/>
        <dbReference type="ChEBI" id="CHEBI:15377"/>
        <dbReference type="ChEBI" id="CHEBI:15378"/>
        <dbReference type="ChEBI" id="CHEBI:15740"/>
        <dbReference type="ChEBI" id="CHEBI:57453"/>
        <dbReference type="ChEBI" id="CHEBI:195366"/>
        <dbReference type="EC" id="3.5.1.10"/>
    </reaction>
</comment>
<evidence type="ECO:0000313" key="7">
    <source>
        <dbReference type="Proteomes" id="UP000031552"/>
    </source>
</evidence>
<dbReference type="CDD" id="cd08648">
    <property type="entry name" value="FMT_core_Formyl-FH4-Hydrolase_C"/>
    <property type="match status" value="1"/>
</dbReference>
<dbReference type="eggNOG" id="COG0788">
    <property type="taxonomic scope" value="Bacteria"/>
</dbReference>
<feature type="domain" description="ACT" evidence="5">
    <location>
        <begin position="4"/>
        <end position="85"/>
    </location>
</feature>
<dbReference type="GO" id="GO:0008864">
    <property type="term" value="F:formyltetrahydrofolate deformylase activity"/>
    <property type="evidence" value="ECO:0007669"/>
    <property type="project" value="UniProtKB-UniRule"/>
</dbReference>
<evidence type="ECO:0000313" key="6">
    <source>
        <dbReference type="EMBL" id="CDR34653.1"/>
    </source>
</evidence>
<evidence type="ECO:0000256" key="1">
    <source>
        <dbReference type="ARBA" id="ARBA00022563"/>
    </source>
</evidence>
<dbReference type="GO" id="GO:0006189">
    <property type="term" value="P:'de novo' IMP biosynthetic process"/>
    <property type="evidence" value="ECO:0007669"/>
    <property type="project" value="UniProtKB-UniRule"/>
</dbReference>
<evidence type="ECO:0000256" key="4">
    <source>
        <dbReference type="NCBIfam" id="TIGR00655"/>
    </source>
</evidence>
<evidence type="ECO:0000256" key="2">
    <source>
        <dbReference type="ARBA" id="ARBA00022801"/>
    </source>
</evidence>
<comment type="caution">
    <text evidence="6">The sequence shown here is derived from an EMBL/GenBank/DDBJ whole genome shotgun (WGS) entry which is preliminary data.</text>
</comment>
<dbReference type="NCBIfam" id="NF004684">
    <property type="entry name" value="PRK06027.1"/>
    <property type="match status" value="1"/>
</dbReference>
<dbReference type="PROSITE" id="PS51671">
    <property type="entry name" value="ACT"/>
    <property type="match status" value="1"/>
</dbReference>
<dbReference type="Gene3D" id="3.30.70.260">
    <property type="match status" value="1"/>
</dbReference>
<evidence type="ECO:0000256" key="3">
    <source>
        <dbReference type="HAMAP-Rule" id="MF_01927"/>
    </source>
</evidence>
<keyword evidence="2 3" id="KW-0378">Hydrolase</keyword>
<dbReference type="RefSeq" id="WP_041018208.1">
    <property type="nucleotide sequence ID" value="NZ_CCEJ010000009.1"/>
</dbReference>
<dbReference type="OrthoDB" id="9806170at2"/>
<dbReference type="AlphaFoldDB" id="A0A090D2U5"/>
<dbReference type="InterPro" id="IPR002376">
    <property type="entry name" value="Formyl_transf_N"/>
</dbReference>
<dbReference type="InterPro" id="IPR036477">
    <property type="entry name" value="Formyl_transf_N_sf"/>
</dbReference>
<name>A0A090D2U5_9BACT</name>
<proteinExistence type="inferred from homology"/>
<gene>
    <name evidence="3 6" type="primary">purU</name>
    <name evidence="6" type="ORF">CSEC_1844</name>
</gene>
<dbReference type="PANTHER" id="PTHR42706">
    <property type="entry name" value="FORMYLTETRAHYDROFOLATE DEFORMYLASE"/>
    <property type="match status" value="1"/>
</dbReference>
<dbReference type="PANTHER" id="PTHR42706:SF1">
    <property type="entry name" value="FORMYLTETRAHYDROFOLATE DEFORMYLASE 2, MITOCHONDRIAL"/>
    <property type="match status" value="1"/>
</dbReference>
<dbReference type="Pfam" id="PF00551">
    <property type="entry name" value="Formyl_trans_N"/>
    <property type="match status" value="1"/>
</dbReference>
<dbReference type="SUPFAM" id="SSF55021">
    <property type="entry name" value="ACT-like"/>
    <property type="match status" value="1"/>
</dbReference>
<dbReference type="HAMAP" id="MF_01927">
    <property type="entry name" value="PurU"/>
    <property type="match status" value="1"/>
</dbReference>
<protein>
    <recommendedName>
        <fullName evidence="3 4">Formyltetrahydrofolate deformylase</fullName>
        <ecNumber evidence="3 4">3.5.1.10</ecNumber>
    </recommendedName>
    <alternativeName>
        <fullName evidence="3">Formyl-FH(4) hydrolase</fullName>
    </alternativeName>
</protein>
<feature type="active site" evidence="3">
    <location>
        <position position="227"/>
    </location>
</feature>
<comment type="similarity">
    <text evidence="3">Belongs to the PurU family.</text>
</comment>
<dbReference type="NCBIfam" id="TIGR00655">
    <property type="entry name" value="PurU"/>
    <property type="match status" value="1"/>
</dbReference>
<dbReference type="InterPro" id="IPR045865">
    <property type="entry name" value="ACT-like_dom_sf"/>
</dbReference>
<dbReference type="Gene3D" id="3.40.50.170">
    <property type="entry name" value="Formyl transferase, N-terminal domain"/>
    <property type="match status" value="1"/>
</dbReference>
<dbReference type="InterPro" id="IPR002912">
    <property type="entry name" value="ACT_dom"/>
</dbReference>
<comment type="pathway">
    <text evidence="3">Purine metabolism; IMP biosynthesis via de novo pathway; formate from 10-formyl-5,6,7,8-tetrahydrofolate: step 1/1.</text>
</comment>
<dbReference type="GO" id="GO:0006730">
    <property type="term" value="P:one-carbon metabolic process"/>
    <property type="evidence" value="ECO:0007669"/>
    <property type="project" value="UniProtKB-KW"/>
</dbReference>
<reference evidence="6" key="2">
    <citation type="submission" date="2014-09" db="EMBL/GenBank/DDBJ databases">
        <title>Criblamydia sequanensis harbors a mega-plasmid encoding arsenite resistance.</title>
        <authorList>
            <person name="Bertelli C."/>
            <person name="Goesmann A."/>
            <person name="Greub G."/>
        </authorList>
    </citation>
    <scope>NUCLEOTIDE SEQUENCE [LARGE SCALE GENOMIC DNA]</scope>
    <source>
        <strain evidence="6">CRIB-18</strain>
    </source>
</reference>
<dbReference type="InterPro" id="IPR044074">
    <property type="entry name" value="PurU_ACT"/>
</dbReference>
<organism evidence="6 7">
    <name type="scientific">Candidatus Criblamydia sequanensis CRIB-18</name>
    <dbReference type="NCBI Taxonomy" id="1437425"/>
    <lineage>
        <taxon>Bacteria</taxon>
        <taxon>Pseudomonadati</taxon>
        <taxon>Chlamydiota</taxon>
        <taxon>Chlamydiia</taxon>
        <taxon>Parachlamydiales</taxon>
        <taxon>Candidatus Criblamydiaceae</taxon>
        <taxon>Candidatus Criblamydia</taxon>
    </lineage>
</organism>
<dbReference type="SUPFAM" id="SSF53328">
    <property type="entry name" value="Formyltransferase"/>
    <property type="match status" value="1"/>
</dbReference>
<dbReference type="UniPathway" id="UPA00074">
    <property type="reaction ID" value="UER00170"/>
</dbReference>